<evidence type="ECO:0000256" key="3">
    <source>
        <dbReference type="ARBA" id="ARBA00022769"/>
    </source>
</evidence>
<comment type="subunit">
    <text evidence="6">Interacts with UvrB in an incision complex.</text>
</comment>
<dbReference type="SUPFAM" id="SSF46600">
    <property type="entry name" value="C-terminal UvrC-binding domain of UvrB"/>
    <property type="match status" value="1"/>
</dbReference>
<dbReference type="Pfam" id="PF02151">
    <property type="entry name" value="UVR"/>
    <property type="match status" value="1"/>
</dbReference>
<dbReference type="InterPro" id="IPR036876">
    <property type="entry name" value="UVR_dom_sf"/>
</dbReference>
<dbReference type="Gene3D" id="3.30.420.340">
    <property type="entry name" value="UvrC, RNAse H endonuclease domain"/>
    <property type="match status" value="1"/>
</dbReference>
<dbReference type="Pfam" id="PF22920">
    <property type="entry name" value="UvrC_RNaseH"/>
    <property type="match status" value="1"/>
</dbReference>
<dbReference type="InterPro" id="IPR001943">
    <property type="entry name" value="UVR_dom"/>
</dbReference>
<dbReference type="PANTHER" id="PTHR30562:SF1">
    <property type="entry name" value="UVRABC SYSTEM PROTEIN C"/>
    <property type="match status" value="1"/>
</dbReference>
<dbReference type="InterPro" id="IPR001162">
    <property type="entry name" value="UvrC_RNase_H_dom"/>
</dbReference>
<dbReference type="PROSITE" id="PS50165">
    <property type="entry name" value="UVRC"/>
    <property type="match status" value="1"/>
</dbReference>
<keyword evidence="3 6" id="KW-0228">DNA excision</keyword>
<keyword evidence="2 6" id="KW-0227">DNA damage</keyword>
<dbReference type="SUPFAM" id="SSF82771">
    <property type="entry name" value="GIY-YIG endonuclease"/>
    <property type="match status" value="1"/>
</dbReference>
<reference evidence="10" key="1">
    <citation type="submission" date="2019-05" db="EMBL/GenBank/DDBJ databases">
        <title>Methanoculleus sp. FWC-SCC1, a methanogenic archaeon isolated from deep marine cold seep.</title>
        <authorList>
            <person name="Chen Y.-W."/>
            <person name="Chen S.-C."/>
            <person name="Teng N.-H."/>
            <person name="Lai M.-C."/>
        </authorList>
    </citation>
    <scope>NUCLEOTIDE SEQUENCE</scope>
    <source>
        <strain evidence="10">FWC-SCC1</strain>
    </source>
</reference>
<gene>
    <name evidence="6" type="primary">uvrC</name>
    <name evidence="10" type="ORF">FGU65_00580</name>
</gene>
<dbReference type="RefSeq" id="WP_301662457.1">
    <property type="nucleotide sequence ID" value="NZ_VCYH01000001.1"/>
</dbReference>
<evidence type="ECO:0000256" key="6">
    <source>
        <dbReference type="HAMAP-Rule" id="MF_00203"/>
    </source>
</evidence>
<dbReference type="InterPro" id="IPR004791">
    <property type="entry name" value="UvrC"/>
</dbReference>
<dbReference type="InterPro" id="IPR050066">
    <property type="entry name" value="UvrABC_protein_C"/>
</dbReference>
<comment type="subcellular location">
    <subcellularLocation>
        <location evidence="6">Cytoplasm</location>
    </subcellularLocation>
</comment>
<dbReference type="PROSITE" id="PS50164">
    <property type="entry name" value="GIY_YIG"/>
    <property type="match status" value="1"/>
</dbReference>
<dbReference type="SMART" id="SM00465">
    <property type="entry name" value="GIYc"/>
    <property type="match status" value="1"/>
</dbReference>
<dbReference type="Proteomes" id="UP001168338">
    <property type="component" value="Unassembled WGS sequence"/>
</dbReference>
<evidence type="ECO:0000313" key="10">
    <source>
        <dbReference type="EMBL" id="MDN7023408.1"/>
    </source>
</evidence>
<evidence type="ECO:0000259" key="8">
    <source>
        <dbReference type="PROSITE" id="PS50164"/>
    </source>
</evidence>
<proteinExistence type="inferred from homology"/>
<dbReference type="InterPro" id="IPR035901">
    <property type="entry name" value="GIY-YIG_endonuc_sf"/>
</dbReference>
<evidence type="ECO:0000256" key="4">
    <source>
        <dbReference type="ARBA" id="ARBA00022881"/>
    </source>
</evidence>
<comment type="caution">
    <text evidence="10">The sequence shown here is derived from an EMBL/GenBank/DDBJ whole genome shotgun (WGS) entry which is preliminary data.</text>
</comment>
<dbReference type="EMBL" id="VCYH01000001">
    <property type="protein sequence ID" value="MDN7023408.1"/>
    <property type="molecule type" value="Genomic_DNA"/>
</dbReference>
<feature type="domain" description="UvrC family homology region profile" evidence="9">
    <location>
        <begin position="273"/>
        <end position="447"/>
    </location>
</feature>
<dbReference type="Pfam" id="PF08459">
    <property type="entry name" value="UvrC_RNaseH_dom"/>
    <property type="match status" value="1"/>
</dbReference>
<organism evidence="10 11">
    <name type="scientific">Methanoculleus frigidifontis</name>
    <dbReference type="NCBI Taxonomy" id="2584085"/>
    <lineage>
        <taxon>Archaea</taxon>
        <taxon>Methanobacteriati</taxon>
        <taxon>Methanobacteriota</taxon>
        <taxon>Stenosarchaea group</taxon>
        <taxon>Methanomicrobia</taxon>
        <taxon>Methanomicrobiales</taxon>
        <taxon>Methanomicrobiaceae</taxon>
        <taxon>Methanoculleus</taxon>
    </lineage>
</organism>
<name>A0ABT8M655_9EURY</name>
<dbReference type="HAMAP" id="MF_00203">
    <property type="entry name" value="UvrC"/>
    <property type="match status" value="1"/>
</dbReference>
<dbReference type="NCBIfam" id="TIGR00194">
    <property type="entry name" value="uvrC"/>
    <property type="match status" value="1"/>
</dbReference>
<evidence type="ECO:0000256" key="2">
    <source>
        <dbReference type="ARBA" id="ARBA00022763"/>
    </source>
</evidence>
<evidence type="ECO:0000256" key="7">
    <source>
        <dbReference type="SAM" id="Coils"/>
    </source>
</evidence>
<feature type="coiled-coil region" evidence="7">
    <location>
        <begin position="199"/>
        <end position="236"/>
    </location>
</feature>
<evidence type="ECO:0000256" key="1">
    <source>
        <dbReference type="ARBA" id="ARBA00022490"/>
    </source>
</evidence>
<comment type="function">
    <text evidence="6">The UvrABC repair system catalyzes the recognition and processing of DNA lesions. UvrC both incises the 5' and 3' sides of the lesion. The N-terminal half is responsible for the 3' incision and the C-terminal half is responsible for the 5' incision.</text>
</comment>
<keyword evidence="11" id="KW-1185">Reference proteome</keyword>
<keyword evidence="6" id="KW-0742">SOS response</keyword>
<keyword evidence="5 6" id="KW-0234">DNA repair</keyword>
<dbReference type="Pfam" id="PF01541">
    <property type="entry name" value="GIY-YIG"/>
    <property type="match status" value="1"/>
</dbReference>
<evidence type="ECO:0000256" key="5">
    <source>
        <dbReference type="ARBA" id="ARBA00023204"/>
    </source>
</evidence>
<accession>A0ABT8M655</accession>
<comment type="similarity">
    <text evidence="6">Belongs to the UvrC family.</text>
</comment>
<keyword evidence="4 6" id="KW-0267">Excision nuclease</keyword>
<dbReference type="Gene3D" id="3.40.1440.10">
    <property type="entry name" value="GIY-YIG endonuclease"/>
    <property type="match status" value="1"/>
</dbReference>
<keyword evidence="7" id="KW-0175">Coiled coil</keyword>
<dbReference type="InterPro" id="IPR000305">
    <property type="entry name" value="GIY-YIG_endonuc"/>
</dbReference>
<evidence type="ECO:0000313" key="11">
    <source>
        <dbReference type="Proteomes" id="UP001168338"/>
    </source>
</evidence>
<dbReference type="InterPro" id="IPR038476">
    <property type="entry name" value="UvrC_RNase_H_dom_sf"/>
</dbReference>
<protein>
    <recommendedName>
        <fullName evidence="6">UvrABC system protein C</fullName>
        <shortName evidence="6">Protein UvrC</shortName>
    </recommendedName>
    <alternativeName>
        <fullName evidence="6">Excinuclease ABC subunit C</fullName>
    </alternativeName>
</protein>
<dbReference type="PANTHER" id="PTHR30562">
    <property type="entry name" value="UVRC/OXIDOREDUCTASE"/>
    <property type="match status" value="1"/>
</dbReference>
<evidence type="ECO:0000259" key="9">
    <source>
        <dbReference type="PROSITE" id="PS50165"/>
    </source>
</evidence>
<dbReference type="Gene3D" id="4.10.860.10">
    <property type="entry name" value="UVR domain"/>
    <property type="match status" value="1"/>
</dbReference>
<dbReference type="InterPro" id="IPR047296">
    <property type="entry name" value="GIY-YIG_UvrC_Cho"/>
</dbReference>
<keyword evidence="1 6" id="KW-0963">Cytoplasm</keyword>
<sequence>MIDLSRIPTDPGCYLFSDEVGAVIYIGKAKNLKKRVSSYFQKRDLDAKTRRMVSAAADVDFIVTDTEVEALLLENTLIKKHRPKFNIDLKDSKSYAYIGVSHEPFPRIFISRSPEGNGSFYGPFVSARERDEVLRLLKATFRLRSCRRLPKRACLRAHIGSCSAPCIGNIGEEEYAERVRRAEAVLKGDIVWLIQHLRVEMAEHAAREEYEQALELRNQIEALERLTERQHVLRQKQYDEDVINFIESDDTVSLMLFNVYKGTLAEKHEFTFEYGDGFLEEFLTRYYAEHEPPKEIILPESVNDAVAAYLSHVRGSRVRLTVPQRGAKRKLLDLVRKNVEIGFFGDRIKLEALQGLLDLPDLPAVVECFDISHLAGTAMVGSMVQFRGGRPDKRNYRKFRIRTVEGVDDFAAMAEVVHRRYGRLKAEGAPLPDLIIVDGGKGQLSAAVAELEDLGLAIPIIGIAKREEEIYVPGVSDPLPLDRREKASLYIQEIRDEAHRFAIAYHKTLRKKALIS</sequence>
<dbReference type="CDD" id="cd10434">
    <property type="entry name" value="GIY-YIG_UvrC_Cho"/>
    <property type="match status" value="1"/>
</dbReference>
<feature type="domain" description="GIY-YIG" evidence="8">
    <location>
        <begin position="9"/>
        <end position="87"/>
    </location>
</feature>